<evidence type="ECO:0000313" key="3">
    <source>
        <dbReference type="Proteomes" id="UP001642484"/>
    </source>
</evidence>
<keyword evidence="1" id="KW-1133">Transmembrane helix</keyword>
<evidence type="ECO:0000313" key="2">
    <source>
        <dbReference type="EMBL" id="CAK9067961.1"/>
    </source>
</evidence>
<comment type="caution">
    <text evidence="2">The sequence shown here is derived from an EMBL/GenBank/DDBJ whole genome shotgun (WGS) entry which is preliminary data.</text>
</comment>
<keyword evidence="3" id="KW-1185">Reference proteome</keyword>
<accession>A0ABP0NVY4</accession>
<feature type="transmembrane region" description="Helical" evidence="1">
    <location>
        <begin position="390"/>
        <end position="413"/>
    </location>
</feature>
<protein>
    <submittedName>
        <fullName evidence="2">Uncharacterized protein</fullName>
    </submittedName>
</protein>
<proteinExistence type="predicted"/>
<keyword evidence="1" id="KW-0472">Membrane</keyword>
<dbReference type="EMBL" id="CAXAMN010022273">
    <property type="protein sequence ID" value="CAK9067961.1"/>
    <property type="molecule type" value="Genomic_DNA"/>
</dbReference>
<keyword evidence="1" id="KW-0812">Transmembrane</keyword>
<organism evidence="2 3">
    <name type="scientific">Durusdinium trenchii</name>
    <dbReference type="NCBI Taxonomy" id="1381693"/>
    <lineage>
        <taxon>Eukaryota</taxon>
        <taxon>Sar</taxon>
        <taxon>Alveolata</taxon>
        <taxon>Dinophyceae</taxon>
        <taxon>Suessiales</taxon>
        <taxon>Symbiodiniaceae</taxon>
        <taxon>Durusdinium</taxon>
    </lineage>
</organism>
<evidence type="ECO:0000256" key="1">
    <source>
        <dbReference type="SAM" id="Phobius"/>
    </source>
</evidence>
<sequence length="647" mass="72578">MAPRASAEASQSSSLDYLKECLKEVRSSGWFWKTCFSSRIESRARCSQGFLESDLAADCSSETGDVVGQRLLRQKSEESIHRLQETILKQLDFEWWLCGAPGEEVLPPILERLKSFALPLASYLPHLSLPKIILHFDRPLRPFAVRDRDDRDGTWWWHSKLKEGDVLVVDQLRSLVEEVQLPGADMLQEAEEALQRLETSLGPLGDGDLQEALEICSHLELHLPSYDYPRLGDRYQVHLRPALVRRFEPVESDLLGEVKVGHSVSIIKHGTESPGRVQIYTEEALIMPGYVSDGHVPEVPTSGISGWISSTTYNGTRLLVQTEFKEAAVLEAARTDLTSTVLGVCASLRRDPAQSVRAPARLSSARARVQAKSAVAVQCVAAKMPGLPEVGLVIFTAITLLFGCLLFSALSAATSTELGDRSPAPEEGQRENFLKLHEIGRRDCKLIPYPEIPNLTRKSQTYSISFAPKQSTDWEVNKFVMQTKKAGTGAGVPPPDFGMRSTYQDLSRPRSLSELKHALPAWTREREVFKSQPSMIKRSLSQDTFAGEHSGFKAIGDRFVPIHELSVDLGSRDFWYSTYGSEHRNFFSKPHKDTQRWRKRHGPKILDQFFQELNGPTVTKSTFLKPLNLLGTDLEMMAQLREKLPTR</sequence>
<dbReference type="Proteomes" id="UP001642484">
    <property type="component" value="Unassembled WGS sequence"/>
</dbReference>
<name>A0ABP0NVY4_9DINO</name>
<gene>
    <name evidence="2" type="ORF">CCMP2556_LOCUS33375</name>
</gene>
<reference evidence="2 3" key="1">
    <citation type="submission" date="2024-02" db="EMBL/GenBank/DDBJ databases">
        <authorList>
            <person name="Chen Y."/>
            <person name="Shah S."/>
            <person name="Dougan E. K."/>
            <person name="Thang M."/>
            <person name="Chan C."/>
        </authorList>
    </citation>
    <scope>NUCLEOTIDE SEQUENCE [LARGE SCALE GENOMIC DNA]</scope>
</reference>